<dbReference type="PANTHER" id="PTHR31157:SF1">
    <property type="entry name" value="SCP DOMAIN-CONTAINING PROTEIN"/>
    <property type="match status" value="1"/>
</dbReference>
<feature type="region of interest" description="Disordered" evidence="1">
    <location>
        <begin position="1"/>
        <end position="37"/>
    </location>
</feature>
<dbReference type="PANTHER" id="PTHR31157">
    <property type="entry name" value="SCP DOMAIN-CONTAINING PROTEIN"/>
    <property type="match status" value="1"/>
</dbReference>
<feature type="domain" description="SCP" evidence="2">
    <location>
        <begin position="45"/>
        <end position="157"/>
    </location>
</feature>
<dbReference type="CDD" id="cd05379">
    <property type="entry name" value="CAP_bacterial"/>
    <property type="match status" value="1"/>
</dbReference>
<dbReference type="RefSeq" id="WP_394822067.1">
    <property type="nucleotide sequence ID" value="NZ_CP089984.1"/>
</dbReference>
<dbReference type="InterPro" id="IPR035940">
    <property type="entry name" value="CAP_sf"/>
</dbReference>
<evidence type="ECO:0000259" key="2">
    <source>
        <dbReference type="Pfam" id="PF00188"/>
    </source>
</evidence>
<accession>A0ABZ2LQ26</accession>
<reference evidence="3 4" key="1">
    <citation type="submission" date="2021-12" db="EMBL/GenBank/DDBJ databases">
        <title>Discovery of the Pendulisporaceae a myxobacterial family with distinct sporulation behavior and unique specialized metabolism.</title>
        <authorList>
            <person name="Garcia R."/>
            <person name="Popoff A."/>
            <person name="Bader C.D."/>
            <person name="Loehr J."/>
            <person name="Walesch S."/>
            <person name="Walt C."/>
            <person name="Boldt J."/>
            <person name="Bunk B."/>
            <person name="Haeckl F.J.F.P.J."/>
            <person name="Gunesch A.P."/>
            <person name="Birkelbach J."/>
            <person name="Nuebel U."/>
            <person name="Pietschmann T."/>
            <person name="Bach T."/>
            <person name="Mueller R."/>
        </authorList>
    </citation>
    <scope>NUCLEOTIDE SEQUENCE [LARGE SCALE GENOMIC DNA]</scope>
    <source>
        <strain evidence="3 4">MSr11954</strain>
    </source>
</reference>
<sequence length="162" mass="17649">MMSPFACERPSEGDNSSEESPAQEARDAEADAPPVDLDEARRYNLAKVNAYRAEGGLAPLALDGALNTFAQAASEQLAIDHVPHLYFKINVYGCGCGLAAENQGSPHGWRVRDVHVQIDQILEAMMQSPGHRANMMNPAYRRMGAGLVRPGADLYFTNDFGR</sequence>
<evidence type="ECO:0000313" key="4">
    <source>
        <dbReference type="Proteomes" id="UP001370348"/>
    </source>
</evidence>
<dbReference type="InterPro" id="IPR014044">
    <property type="entry name" value="CAP_dom"/>
</dbReference>
<organism evidence="3 4">
    <name type="scientific">Pendulispora albinea</name>
    <dbReference type="NCBI Taxonomy" id="2741071"/>
    <lineage>
        <taxon>Bacteria</taxon>
        <taxon>Pseudomonadati</taxon>
        <taxon>Myxococcota</taxon>
        <taxon>Myxococcia</taxon>
        <taxon>Myxococcales</taxon>
        <taxon>Sorangiineae</taxon>
        <taxon>Pendulisporaceae</taxon>
        <taxon>Pendulispora</taxon>
    </lineage>
</organism>
<evidence type="ECO:0000313" key="3">
    <source>
        <dbReference type="EMBL" id="WXB12445.1"/>
    </source>
</evidence>
<name>A0ABZ2LQ26_9BACT</name>
<dbReference type="EMBL" id="CP089984">
    <property type="protein sequence ID" value="WXB12445.1"/>
    <property type="molecule type" value="Genomic_DNA"/>
</dbReference>
<dbReference type="SUPFAM" id="SSF55797">
    <property type="entry name" value="PR-1-like"/>
    <property type="match status" value="1"/>
</dbReference>
<protein>
    <submittedName>
        <fullName evidence="3">CAP domain-containing protein</fullName>
    </submittedName>
</protein>
<evidence type="ECO:0000256" key="1">
    <source>
        <dbReference type="SAM" id="MobiDB-lite"/>
    </source>
</evidence>
<dbReference type="Proteomes" id="UP001370348">
    <property type="component" value="Chromosome"/>
</dbReference>
<keyword evidence="4" id="KW-1185">Reference proteome</keyword>
<dbReference type="Gene3D" id="3.40.33.10">
    <property type="entry name" value="CAP"/>
    <property type="match status" value="1"/>
</dbReference>
<dbReference type="Pfam" id="PF00188">
    <property type="entry name" value="CAP"/>
    <property type="match status" value="1"/>
</dbReference>
<gene>
    <name evidence="3" type="ORF">LZC94_31930</name>
</gene>
<proteinExistence type="predicted"/>